<evidence type="ECO:0000256" key="7">
    <source>
        <dbReference type="ARBA" id="ARBA00022982"/>
    </source>
</evidence>
<evidence type="ECO:0000256" key="12">
    <source>
        <dbReference type="SAM" id="MobiDB-lite"/>
    </source>
</evidence>
<keyword evidence="10" id="KW-0472">Membrane</keyword>
<comment type="function">
    <text evidence="11">Complex I functions in the transfer of electrons from NADH to the respiratory chain. Accessory subunit of the mitochondrial membrane respiratory chain NADH dehydrogenase (Complex I), that is believed not to be involved in catalysis.</text>
</comment>
<evidence type="ECO:0000256" key="6">
    <source>
        <dbReference type="ARBA" id="ARBA00022792"/>
    </source>
</evidence>
<evidence type="ECO:0000256" key="4">
    <source>
        <dbReference type="ARBA" id="ARBA00022660"/>
    </source>
</evidence>
<organism evidence="13 14">
    <name type="scientific">Dekkera bruxellensis</name>
    <name type="common">Brettanomyces custersii</name>
    <dbReference type="NCBI Taxonomy" id="5007"/>
    <lineage>
        <taxon>Eukaryota</taxon>
        <taxon>Fungi</taxon>
        <taxon>Dikarya</taxon>
        <taxon>Ascomycota</taxon>
        <taxon>Saccharomycotina</taxon>
        <taxon>Pichiomycetes</taxon>
        <taxon>Pichiales</taxon>
        <taxon>Pichiaceae</taxon>
        <taxon>Brettanomyces</taxon>
    </lineage>
</organism>
<evidence type="ECO:0000256" key="9">
    <source>
        <dbReference type="ARBA" id="ARBA00023128"/>
    </source>
</evidence>
<feature type="region of interest" description="Disordered" evidence="12">
    <location>
        <begin position="114"/>
        <end position="142"/>
    </location>
</feature>
<evidence type="ECO:0000256" key="2">
    <source>
        <dbReference type="ARBA" id="ARBA00007312"/>
    </source>
</evidence>
<keyword evidence="7 11" id="KW-0249">Electron transport</keyword>
<keyword evidence="5" id="KW-0812">Transmembrane</keyword>
<keyword evidence="9 11" id="KW-0496">Mitochondrion</keyword>
<dbReference type="PANTHER" id="PTHR12966">
    <property type="entry name" value="NADH DEHYDROGENASE UBIQUINONE 1 ALPHA SUBCOMPLEX SUBUNIT 13"/>
    <property type="match status" value="1"/>
</dbReference>
<reference evidence="13 14" key="1">
    <citation type="journal article" date="2020" name="Appl. Microbiol. Biotechnol.">
        <title>Targeted gene deletion in Brettanomyces bruxellensis with an expression-free CRISPR-Cas9 system.</title>
        <authorList>
            <person name="Varela C."/>
            <person name="Bartel C."/>
            <person name="Onetto C."/>
            <person name="Borneman A."/>
        </authorList>
    </citation>
    <scope>NUCLEOTIDE SEQUENCE [LARGE SCALE GENOMIC DNA]</scope>
    <source>
        <strain evidence="13 14">AWRI1613</strain>
    </source>
</reference>
<dbReference type="Proteomes" id="UP000568158">
    <property type="component" value="Unassembled WGS sequence"/>
</dbReference>
<comment type="similarity">
    <text evidence="2 11">Belongs to the complex I NDUFA13 subunit family.</text>
</comment>
<dbReference type="GO" id="GO:0045271">
    <property type="term" value="C:respiratory chain complex I"/>
    <property type="evidence" value="ECO:0007669"/>
    <property type="project" value="UniProtKB-UniRule"/>
</dbReference>
<keyword evidence="3 11" id="KW-0813">Transport</keyword>
<evidence type="ECO:0000256" key="5">
    <source>
        <dbReference type="ARBA" id="ARBA00022692"/>
    </source>
</evidence>
<feature type="compositionally biased region" description="Basic and acidic residues" evidence="12">
    <location>
        <begin position="130"/>
        <end position="142"/>
    </location>
</feature>
<name>A0A8H6BQF1_DEKBR</name>
<evidence type="ECO:0000256" key="3">
    <source>
        <dbReference type="ARBA" id="ARBA00022448"/>
    </source>
</evidence>
<gene>
    <name evidence="13" type="ORF">HII12_000415</name>
</gene>
<evidence type="ECO:0000256" key="1">
    <source>
        <dbReference type="ARBA" id="ARBA00004298"/>
    </source>
</evidence>
<evidence type="ECO:0000313" key="14">
    <source>
        <dbReference type="Proteomes" id="UP000568158"/>
    </source>
</evidence>
<dbReference type="Pfam" id="PF06212">
    <property type="entry name" value="GRIM-19"/>
    <property type="match status" value="1"/>
</dbReference>
<dbReference type="InterPro" id="IPR009346">
    <property type="entry name" value="GRIM-19"/>
</dbReference>
<keyword evidence="8" id="KW-1133">Transmembrane helix</keyword>
<evidence type="ECO:0000256" key="11">
    <source>
        <dbReference type="RuleBase" id="RU368034"/>
    </source>
</evidence>
<protein>
    <recommendedName>
        <fullName evidence="11">NADH dehydrogenase [ubiquinone] 1 alpha subcomplex subunit 13</fullName>
    </recommendedName>
</protein>
<evidence type="ECO:0000313" key="13">
    <source>
        <dbReference type="EMBL" id="KAF6015853.1"/>
    </source>
</evidence>
<sequence length="142" mass="16685">MGRQDLPPIKGYEPIQWKRNLPSRGFRPSIWLGMLIGLSSYGKISNFQEKKLWARINLIPLLQAEQDRDVVRRTLSYYNREAEIMKDVPWWEVRNTYSDKNEFQPPHTVLVGKQLDKNHGIYNGNSRNRWGPDDSPKKETSS</sequence>
<dbReference type="GO" id="GO:0005743">
    <property type="term" value="C:mitochondrial inner membrane"/>
    <property type="evidence" value="ECO:0007669"/>
    <property type="project" value="UniProtKB-SubCell"/>
</dbReference>
<accession>A0A8H6BQF1</accession>
<comment type="subcellular location">
    <subcellularLocation>
        <location evidence="1 11">Mitochondrion inner membrane</location>
        <topology evidence="1 11">Single-pass membrane protein</topology>
        <orientation evidence="1 11">Matrix side</orientation>
    </subcellularLocation>
</comment>
<comment type="caution">
    <text evidence="13">The sequence shown here is derived from an EMBL/GenBank/DDBJ whole genome shotgun (WGS) entry which is preliminary data.</text>
</comment>
<evidence type="ECO:0000256" key="8">
    <source>
        <dbReference type="ARBA" id="ARBA00022989"/>
    </source>
</evidence>
<keyword evidence="4 11" id="KW-0679">Respiratory chain</keyword>
<dbReference type="PANTHER" id="PTHR12966:SF0">
    <property type="entry name" value="NADH DEHYDROGENASE [UBIQUINONE] 1 ALPHA SUBCOMPLEX SUBUNIT 13"/>
    <property type="match status" value="1"/>
</dbReference>
<dbReference type="AlphaFoldDB" id="A0A8H6BQF1"/>
<evidence type="ECO:0000256" key="10">
    <source>
        <dbReference type="ARBA" id="ARBA00023136"/>
    </source>
</evidence>
<dbReference type="EMBL" id="JABCYN010000005">
    <property type="protein sequence ID" value="KAF6015853.1"/>
    <property type="molecule type" value="Genomic_DNA"/>
</dbReference>
<proteinExistence type="inferred from homology"/>
<keyword evidence="6 11" id="KW-0999">Mitochondrion inner membrane</keyword>